<name>A0A4Q2VEC2_FUSOX</name>
<gene>
    <name evidence="1" type="ORF">BFJ63_vAg11883</name>
</gene>
<comment type="caution">
    <text evidence="1">The sequence shown here is derived from an EMBL/GenBank/DDBJ whole genome shotgun (WGS) entry which is preliminary data.</text>
</comment>
<dbReference type="Proteomes" id="UP000290540">
    <property type="component" value="Unassembled WGS sequence"/>
</dbReference>
<protein>
    <submittedName>
        <fullName evidence="1">Uncharacterized protein</fullName>
    </submittedName>
</protein>
<evidence type="ECO:0000313" key="1">
    <source>
        <dbReference type="EMBL" id="RYC85250.1"/>
    </source>
</evidence>
<dbReference type="EMBL" id="MQTW01000110">
    <property type="protein sequence ID" value="RYC85250.1"/>
    <property type="molecule type" value="Genomic_DNA"/>
</dbReference>
<accession>A0A4Q2VEC2</accession>
<evidence type="ECO:0000313" key="2">
    <source>
        <dbReference type="Proteomes" id="UP000290540"/>
    </source>
</evidence>
<organism evidence="1 2">
    <name type="scientific">Fusarium oxysporum f. sp. narcissi</name>
    <dbReference type="NCBI Taxonomy" id="451672"/>
    <lineage>
        <taxon>Eukaryota</taxon>
        <taxon>Fungi</taxon>
        <taxon>Dikarya</taxon>
        <taxon>Ascomycota</taxon>
        <taxon>Pezizomycotina</taxon>
        <taxon>Sordariomycetes</taxon>
        <taxon>Hypocreomycetidae</taxon>
        <taxon>Hypocreales</taxon>
        <taxon>Nectriaceae</taxon>
        <taxon>Fusarium</taxon>
        <taxon>Fusarium oxysporum species complex</taxon>
    </lineage>
</organism>
<reference evidence="1 2" key="1">
    <citation type="submission" date="2016-12" db="EMBL/GenBank/DDBJ databases">
        <title>Draft genome sequence of Fusarium oxysporum causing rot on Narcissus.</title>
        <authorList>
            <person name="Armitage A.D."/>
            <person name="Taylor A."/>
            <person name="Clarkson J.P."/>
            <person name="Harrison R.J."/>
            <person name="Jackson A.C."/>
        </authorList>
    </citation>
    <scope>NUCLEOTIDE SEQUENCE [LARGE SCALE GENOMIC DNA]</scope>
    <source>
        <strain evidence="1 2">N139</strain>
    </source>
</reference>
<proteinExistence type="predicted"/>
<dbReference type="AlphaFoldDB" id="A0A4Q2VEC2"/>
<sequence>MHIAKPAVFRTSFFRYQMRVANFYEIERHFESQPRADPERRRGFP</sequence>